<sequence length="106" mass="12294">MHSKHFFCSLIRVFSVYFVRICFLTFFSFLFISESSFPPSINLPLCISRVFASVEISRRLKCPRELISKRFKKSSGASCKMFFLFVGCFRSVGLISVVAYVILFYI</sequence>
<dbReference type="AlphaFoldDB" id="A0A8D9BUD7"/>
<keyword evidence="1" id="KW-0472">Membrane</keyword>
<accession>A0A8D9BUD7</accession>
<reference evidence="2" key="1">
    <citation type="submission" date="2021-05" db="EMBL/GenBank/DDBJ databases">
        <authorList>
            <person name="Alioto T."/>
            <person name="Alioto T."/>
            <person name="Gomez Garrido J."/>
        </authorList>
    </citation>
    <scope>NUCLEOTIDE SEQUENCE</scope>
</reference>
<proteinExistence type="predicted"/>
<keyword evidence="1" id="KW-0812">Transmembrane</keyword>
<feature type="transmembrane region" description="Helical" evidence="1">
    <location>
        <begin position="81"/>
        <end position="105"/>
    </location>
</feature>
<evidence type="ECO:0000256" key="1">
    <source>
        <dbReference type="SAM" id="Phobius"/>
    </source>
</evidence>
<dbReference type="EMBL" id="HBUF01677498">
    <property type="protein sequence ID" value="CAG6791689.1"/>
    <property type="molecule type" value="Transcribed_RNA"/>
</dbReference>
<name>A0A8D9BUD7_9HEMI</name>
<feature type="transmembrane region" description="Helical" evidence="1">
    <location>
        <begin position="7"/>
        <end position="29"/>
    </location>
</feature>
<protein>
    <submittedName>
        <fullName evidence="2">Uncharacterized protein</fullName>
    </submittedName>
</protein>
<keyword evidence="1" id="KW-1133">Transmembrane helix</keyword>
<evidence type="ECO:0000313" key="2">
    <source>
        <dbReference type="EMBL" id="CAG6791689.1"/>
    </source>
</evidence>
<organism evidence="2">
    <name type="scientific">Cacopsylla melanoneura</name>
    <dbReference type="NCBI Taxonomy" id="428564"/>
    <lineage>
        <taxon>Eukaryota</taxon>
        <taxon>Metazoa</taxon>
        <taxon>Ecdysozoa</taxon>
        <taxon>Arthropoda</taxon>
        <taxon>Hexapoda</taxon>
        <taxon>Insecta</taxon>
        <taxon>Pterygota</taxon>
        <taxon>Neoptera</taxon>
        <taxon>Paraneoptera</taxon>
        <taxon>Hemiptera</taxon>
        <taxon>Sternorrhyncha</taxon>
        <taxon>Psylloidea</taxon>
        <taxon>Psyllidae</taxon>
        <taxon>Psyllinae</taxon>
        <taxon>Cacopsylla</taxon>
    </lineage>
</organism>